<evidence type="ECO:0008006" key="10">
    <source>
        <dbReference type="Google" id="ProtNLM"/>
    </source>
</evidence>
<feature type="region of interest" description="Disordered" evidence="4">
    <location>
        <begin position="1012"/>
        <end position="1045"/>
    </location>
</feature>
<feature type="compositionally biased region" description="Pro residues" evidence="4">
    <location>
        <begin position="837"/>
        <end position="850"/>
    </location>
</feature>
<comment type="caution">
    <text evidence="8">The sequence shown here is derived from an EMBL/GenBank/DDBJ whole genome shotgun (WGS) entry which is preliminary data.</text>
</comment>
<dbReference type="Pfam" id="PF03359">
    <property type="entry name" value="GKAP"/>
    <property type="match status" value="1"/>
</dbReference>
<evidence type="ECO:0000313" key="9">
    <source>
        <dbReference type="Proteomes" id="UP000823561"/>
    </source>
</evidence>
<dbReference type="Pfam" id="PF19032">
    <property type="entry name" value="Intu_longin_2"/>
    <property type="match status" value="1"/>
</dbReference>
<dbReference type="Pfam" id="PF19031">
    <property type="entry name" value="Intu_longin_1"/>
    <property type="match status" value="1"/>
</dbReference>
<evidence type="ECO:0000259" key="6">
    <source>
        <dbReference type="Pfam" id="PF19032"/>
    </source>
</evidence>
<dbReference type="GO" id="GO:0016192">
    <property type="term" value="P:vesicle-mediated transport"/>
    <property type="evidence" value="ECO:0007669"/>
    <property type="project" value="InterPro"/>
</dbReference>
<feature type="compositionally biased region" description="Low complexity" evidence="4">
    <location>
        <begin position="681"/>
        <end position="715"/>
    </location>
</feature>
<feature type="compositionally biased region" description="Polar residues" evidence="4">
    <location>
        <begin position="616"/>
        <end position="626"/>
    </location>
</feature>
<feature type="compositionally biased region" description="Low complexity" evidence="4">
    <location>
        <begin position="1174"/>
        <end position="1191"/>
    </location>
</feature>
<evidence type="ECO:0000256" key="2">
    <source>
        <dbReference type="ARBA" id="ARBA00008839"/>
    </source>
</evidence>
<dbReference type="InterPro" id="IPR043987">
    <property type="entry name" value="CCZ1/INTU/HSP4_longin_1"/>
</dbReference>
<proteinExistence type="inferred from homology"/>
<name>A0AAV6FJ87_9TELE</name>
<dbReference type="PANTHER" id="PTHR13056:SF0">
    <property type="entry name" value="VACUOLAR FUSION PROTEIN CCZ1 HOMOLOG-RELATED"/>
    <property type="match status" value="1"/>
</dbReference>
<dbReference type="GO" id="GO:0035658">
    <property type="term" value="C:Mon1-Ccz1 complex"/>
    <property type="evidence" value="ECO:0007669"/>
    <property type="project" value="InterPro"/>
</dbReference>
<feature type="compositionally biased region" description="Pro residues" evidence="4">
    <location>
        <begin position="1159"/>
        <end position="1173"/>
    </location>
</feature>
<evidence type="ECO:0000256" key="1">
    <source>
        <dbReference type="ARBA" id="ARBA00005352"/>
    </source>
</evidence>
<accession>A0AAV6FJ87</accession>
<feature type="compositionally biased region" description="Low complexity" evidence="4">
    <location>
        <begin position="1034"/>
        <end position="1045"/>
    </location>
</feature>
<evidence type="ECO:0000313" key="8">
    <source>
        <dbReference type="EMBL" id="KAG5262494.1"/>
    </source>
</evidence>
<evidence type="ECO:0000259" key="7">
    <source>
        <dbReference type="Pfam" id="PF19033"/>
    </source>
</evidence>
<comment type="similarity">
    <text evidence="1">Belongs to the CCZ1 family.</text>
</comment>
<feature type="region of interest" description="Disordered" evidence="4">
    <location>
        <begin position="1072"/>
        <end position="1091"/>
    </location>
</feature>
<comment type="similarity">
    <text evidence="2">Belongs to the SAPAP family.</text>
</comment>
<dbReference type="Pfam" id="PF19033">
    <property type="entry name" value="Intu_longin_3"/>
    <property type="match status" value="1"/>
</dbReference>
<dbReference type="Proteomes" id="UP000823561">
    <property type="component" value="Chromosome 22"/>
</dbReference>
<reference evidence="8" key="1">
    <citation type="submission" date="2020-10" db="EMBL/GenBank/DDBJ databases">
        <title>Chromosome-scale genome assembly of the Allis shad, Alosa alosa.</title>
        <authorList>
            <person name="Margot Z."/>
            <person name="Christophe K."/>
            <person name="Cabau C."/>
            <person name="Louis A."/>
            <person name="Berthelot C."/>
            <person name="Parey E."/>
            <person name="Roest Crollius H."/>
            <person name="Montfort J."/>
            <person name="Robinson-Rechavi M."/>
            <person name="Bucao C."/>
            <person name="Bouchez O."/>
            <person name="Gislard M."/>
            <person name="Lluch J."/>
            <person name="Milhes M."/>
            <person name="Lampietro C."/>
            <person name="Lopez Roques C."/>
            <person name="Donnadieu C."/>
            <person name="Braasch I."/>
            <person name="Desvignes T."/>
            <person name="Postlethwait J."/>
            <person name="Bobe J."/>
            <person name="Guiguen Y."/>
        </authorList>
    </citation>
    <scope>NUCLEOTIDE SEQUENCE</scope>
    <source>
        <strain evidence="8">M-15738</strain>
        <tissue evidence="8">Blood</tissue>
    </source>
</reference>
<feature type="compositionally biased region" description="Low complexity" evidence="4">
    <location>
        <begin position="642"/>
        <end position="660"/>
    </location>
</feature>
<gene>
    <name evidence="8" type="ORF">AALO_G00275740</name>
</gene>
<evidence type="ECO:0000256" key="3">
    <source>
        <dbReference type="SAM" id="Coils"/>
    </source>
</evidence>
<dbReference type="InterPro" id="IPR005026">
    <property type="entry name" value="SAPAP"/>
</dbReference>
<feature type="domain" description="CCZ1/INTU/HPS4 third Longin" evidence="7">
    <location>
        <begin position="370"/>
        <end position="467"/>
    </location>
</feature>
<feature type="compositionally biased region" description="Low complexity" evidence="4">
    <location>
        <begin position="868"/>
        <end position="900"/>
    </location>
</feature>
<evidence type="ECO:0000256" key="4">
    <source>
        <dbReference type="SAM" id="MobiDB-lite"/>
    </source>
</evidence>
<dbReference type="EMBL" id="JADWDJ010000022">
    <property type="protein sequence ID" value="KAG5262494.1"/>
    <property type="molecule type" value="Genomic_DNA"/>
</dbReference>
<sequence>MLMISPRMASGMQEKQYTPSLLNFFIYNPKFGPREGEEEKKILFYHPSELDQNEKIRSVGLCEAIVQFTRTFCPTKPAKSLHTQKNRQFFFEAEEHFWMVMVVRNPMIEKPNKDGKPPTVEYQEEEILDSVYGAVLQQCYSMYKLFNGTFSRAMEAGGVEMLTQKLEKFFYRYLQTLHLQSCDLLDVFGGISFFPLDKMTYLKIQSFVNRVEQSLSLVKYTAFLYNDQLIWSGLEQDDMRTLYKYLTTSLFPRHSEPELAGRDSPLRPEVAGNLLHYGRFLTGPVSLKDPDAKFRFPRIYVNTGDSYEELHLIVYKAMSAAVCFMINAAEDLTREFCEQLDSLVGPQLTLLASDICEQYNINRRISGPEKEPQFKFIYFNHMNLAEKSTIHMRKTASVSLTSVHPDLMKILGDINCDFARVDEDEEIIVKAMTDYWVVGKKSDQRELYVILNQKNANLIEVNEEVKSFRVGQVALGRVVQIFGSLPVDLTSRMESRFAFLHQRDNSVSMLRVKMSRRRSQSQKENRTKVHNLRRQLEDLQEQDISMLEKSVAVLEEKVAKTKALKPVDATSAVEERKKMLARYKEAKELQKEKERREKEKKGVFKCGLYQHRQPAFANSQAPTKAKQNPEPVLSTRVTRSMKQPQQTPLQPLQQKTATQKSAPKKEPVVRRPLSTRGQTRVPPVAATTAVTKPKAAAVESVTRTTRPTRAAAKPTSDLKTRSNSKTRSTVKQQKVPSAGQEKEPKEDTKERIQSDEKKEEESCPVDSPAPQPVTAPEEDPVQAEAESVAPSSFAPEGFMFQAPVGLPMLQPAPPSTDKASAVTAPSFEAQLEADVPMDPPSAPSSPPPSIPTSSISPVSSASPPPASSQPLSSSSSPPPCSDGATAAAAADCGSAAPPSDQQEEQHGVPYFRAVMVSETQRLTELSEQWEVHFEDSSIPEEMRERMRTAVGQARLLMKERFGQFSGLVDDCEFGRGEKITTCTDLQGFWDMVYFQVEDVDRKFKALKEAEGRGWTEESKPAPRQKKLVKKPPIAGATGRPAAGAAGNAAAKSRLAAIKAAMKAKQQQAEAEKAAQAAASVPDSTPALDTPSKLKPADIVVFNGGFFQVESPLKTAGASRLSATPAASLLMTPSRHRRSTLPVHASPFPRVTPVTTPARLPNPSPARTPQPSVPPAAAASSSSHSPDPTSLALSFSPERSCPAGLSRLSPQAPDTDGSPRSTSEVAPSLHPSLLVSSPDAEQRLPTVDSHASPAGAVSILADVDMSATPETSCTEDVPGLDFERYLQPTARVSLSPSAPSETFSPMAVDAEMESPEVERQDALLQTPTALPRMSPLFTPQMEQSVQSNLLLFTPVELKDCVPRALCENDLMSFTPPTHN</sequence>
<feature type="region of interest" description="Disordered" evidence="4">
    <location>
        <begin position="615"/>
        <end position="905"/>
    </location>
</feature>
<feature type="compositionally biased region" description="Basic and acidic residues" evidence="4">
    <location>
        <begin position="740"/>
        <end position="761"/>
    </location>
</feature>
<dbReference type="GO" id="GO:0023052">
    <property type="term" value="P:signaling"/>
    <property type="evidence" value="ECO:0007669"/>
    <property type="project" value="InterPro"/>
</dbReference>
<evidence type="ECO:0000259" key="5">
    <source>
        <dbReference type="Pfam" id="PF19031"/>
    </source>
</evidence>
<dbReference type="PANTHER" id="PTHR13056">
    <property type="entry name" value="VACUOLAR FUSION PROTEIN CCZ1 HOMOLOG-RELATED"/>
    <property type="match status" value="1"/>
</dbReference>
<feature type="compositionally biased region" description="Low complexity" evidence="4">
    <location>
        <begin position="851"/>
        <end position="861"/>
    </location>
</feature>
<keyword evidence="3" id="KW-0175">Coiled coil</keyword>
<feature type="coiled-coil region" evidence="3">
    <location>
        <begin position="522"/>
        <end position="600"/>
    </location>
</feature>
<dbReference type="InterPro" id="IPR013176">
    <property type="entry name" value="Ccz1"/>
</dbReference>
<dbReference type="InterPro" id="IPR043988">
    <property type="entry name" value="CCZ1/INTU_longin_2"/>
</dbReference>
<feature type="region of interest" description="Disordered" evidence="4">
    <location>
        <begin position="1128"/>
        <end position="1231"/>
    </location>
</feature>
<protein>
    <recommendedName>
        <fullName evidence="10">CCZ1/INTU/HSP4 first Longin domain-containing protein</fullName>
    </recommendedName>
</protein>
<keyword evidence="9" id="KW-1185">Reference proteome</keyword>
<dbReference type="InterPro" id="IPR043989">
    <property type="entry name" value="CCZ1/INTU/HSP4_longin_3"/>
</dbReference>
<feature type="compositionally biased region" description="Polar residues" evidence="4">
    <location>
        <begin position="721"/>
        <end position="735"/>
    </location>
</feature>
<organism evidence="8 9">
    <name type="scientific">Alosa alosa</name>
    <name type="common">allis shad</name>
    <dbReference type="NCBI Taxonomy" id="278164"/>
    <lineage>
        <taxon>Eukaryota</taxon>
        <taxon>Metazoa</taxon>
        <taxon>Chordata</taxon>
        <taxon>Craniata</taxon>
        <taxon>Vertebrata</taxon>
        <taxon>Euteleostomi</taxon>
        <taxon>Actinopterygii</taxon>
        <taxon>Neopterygii</taxon>
        <taxon>Teleostei</taxon>
        <taxon>Clupei</taxon>
        <taxon>Clupeiformes</taxon>
        <taxon>Clupeoidei</taxon>
        <taxon>Clupeidae</taxon>
        <taxon>Alosa</taxon>
    </lineage>
</organism>
<feature type="domain" description="CCZ1/INTU second Longin" evidence="6">
    <location>
        <begin position="218"/>
        <end position="343"/>
    </location>
</feature>
<feature type="domain" description="CCZ1/INTU/HSP4 first Longin" evidence="5">
    <location>
        <begin position="22"/>
        <end position="148"/>
    </location>
</feature>